<proteinExistence type="evidence at transcript level"/>
<name>W8BVC2_CERCA</name>
<dbReference type="GO" id="GO:0016705">
    <property type="term" value="F:oxidoreductase activity, acting on paired donors, with incorporation or reduction of molecular oxygen"/>
    <property type="evidence" value="ECO:0007669"/>
    <property type="project" value="InterPro"/>
</dbReference>
<dbReference type="InterPro" id="IPR036396">
    <property type="entry name" value="Cyt_P450_sf"/>
</dbReference>
<gene>
    <name evidence="10" type="primary">C12C1</name>
</gene>
<evidence type="ECO:0000256" key="6">
    <source>
        <dbReference type="ARBA" id="ARBA00023004"/>
    </source>
</evidence>
<dbReference type="GO" id="GO:0005506">
    <property type="term" value="F:iron ion binding"/>
    <property type="evidence" value="ECO:0007669"/>
    <property type="project" value="InterPro"/>
</dbReference>
<keyword evidence="3 8" id="KW-0349">Heme</keyword>
<reference evidence="10" key="1">
    <citation type="submission" date="2013-07" db="EMBL/GenBank/DDBJ databases">
        <authorList>
            <person name="Geib S."/>
        </authorList>
    </citation>
    <scope>NUCLEOTIDE SEQUENCE</scope>
</reference>
<dbReference type="PRINTS" id="PR00463">
    <property type="entry name" value="EP450I"/>
</dbReference>
<accession>W8BVC2</accession>
<dbReference type="GO" id="GO:0020037">
    <property type="term" value="F:heme binding"/>
    <property type="evidence" value="ECO:0007669"/>
    <property type="project" value="InterPro"/>
</dbReference>
<keyword evidence="6 8" id="KW-0408">Iron</keyword>
<dbReference type="GO" id="GO:0004497">
    <property type="term" value="F:monooxygenase activity"/>
    <property type="evidence" value="ECO:0007669"/>
    <property type="project" value="UniProtKB-KW"/>
</dbReference>
<evidence type="ECO:0000256" key="7">
    <source>
        <dbReference type="ARBA" id="ARBA00023033"/>
    </source>
</evidence>
<dbReference type="FunFam" id="1.10.630.10:FF:000006">
    <property type="entry name" value="Cytochrome P450 302a1, mitochondrial"/>
    <property type="match status" value="1"/>
</dbReference>
<evidence type="ECO:0000256" key="2">
    <source>
        <dbReference type="ARBA" id="ARBA00010617"/>
    </source>
</evidence>
<protein>
    <submittedName>
        <fullName evidence="10">Putative cytochrome P450 12c1, mitochondrial</fullName>
    </submittedName>
</protein>
<dbReference type="InterPro" id="IPR001128">
    <property type="entry name" value="Cyt_P450"/>
</dbReference>
<evidence type="ECO:0000256" key="8">
    <source>
        <dbReference type="PIRSR" id="PIRSR602401-1"/>
    </source>
</evidence>
<sequence>MLLSVQNTRRVAVPMLWRHMNDGKQRGQRQQLNQKYPIRTQIVQQSTAVHVKPPNVDNKSYVDILDAEWQQALPYKAIPGLTRFQMWRGFMKGGDFANLSMNDLLLKCRERFGDIYRMPGIFGQPPSIVLFNLTDFEKVYRTEGVWPVRPGGEIILHYRSSRKDGFFNETMGLTAHGEDWGKFRHAVNPILMQPKNAKLYMEPMQKVNSEFIQRIRDIRDPVTLEVPDNFISDINRLSFESVAVVALDHEFGLIRKNPDSKEARLLFDSLTTFLNALYDFGVKPSLYKYIKTPSYRRFEKSMDTIFDITNRYANEALARLERNPAKAGQERSVLEKLLKVDRKIAIIMAMDMLMAGVDTTSSALTAILLCIAKSPQKQQKLREELLKVLPHKDEHFTIENMKNLPYLRACIKEALRIYPLAFGNMRETGADLALSGYRVAKGTRVFMTSNMLLNEERFFPRAQEFIPERWLRQQDEAMTESEQLMADNLNKFIYLPFGFGPRSCVGKRIVDLEMEITLSNVVRHFQIDFNYSTDNAFANHFLNVPQIPLKFKFTDLNY</sequence>
<evidence type="ECO:0000313" key="10">
    <source>
        <dbReference type="EMBL" id="JAB93059.1"/>
    </source>
</evidence>
<keyword evidence="5 9" id="KW-0560">Oxidoreductase</keyword>
<dbReference type="CDD" id="cd11054">
    <property type="entry name" value="CYP24A1-like"/>
    <property type="match status" value="1"/>
</dbReference>
<dbReference type="PANTHER" id="PTHR24279:SF120">
    <property type="entry name" value="CYTOCHROME P450"/>
    <property type="match status" value="1"/>
</dbReference>
<dbReference type="InterPro" id="IPR002401">
    <property type="entry name" value="Cyt_P450_E_grp-I"/>
</dbReference>
<dbReference type="InterPro" id="IPR050479">
    <property type="entry name" value="CYP11_CYP27_families"/>
</dbReference>
<evidence type="ECO:0000256" key="5">
    <source>
        <dbReference type="ARBA" id="ARBA00023002"/>
    </source>
</evidence>
<dbReference type="AlphaFoldDB" id="W8BVC2"/>
<comment type="cofactor">
    <cofactor evidence="1 8">
        <name>heme</name>
        <dbReference type="ChEBI" id="CHEBI:30413"/>
    </cofactor>
</comment>
<dbReference type="PANTHER" id="PTHR24279">
    <property type="entry name" value="CYTOCHROME P450"/>
    <property type="match status" value="1"/>
</dbReference>
<dbReference type="EMBL" id="GAMC01013496">
    <property type="protein sequence ID" value="JAB93059.1"/>
    <property type="molecule type" value="mRNA"/>
</dbReference>
<dbReference type="OrthoDB" id="3945418at2759"/>
<dbReference type="SUPFAM" id="SSF48264">
    <property type="entry name" value="Cytochrome P450"/>
    <property type="match status" value="1"/>
</dbReference>
<feature type="binding site" description="axial binding residue" evidence="8">
    <location>
        <position position="504"/>
    </location>
    <ligand>
        <name>heme</name>
        <dbReference type="ChEBI" id="CHEBI:30413"/>
    </ligand>
    <ligandPart>
        <name>Fe</name>
        <dbReference type="ChEBI" id="CHEBI:18248"/>
    </ligandPart>
</feature>
<comment type="similarity">
    <text evidence="2 9">Belongs to the cytochrome P450 family.</text>
</comment>
<dbReference type="PRINTS" id="PR00385">
    <property type="entry name" value="P450"/>
</dbReference>
<evidence type="ECO:0000256" key="4">
    <source>
        <dbReference type="ARBA" id="ARBA00022723"/>
    </source>
</evidence>
<dbReference type="Gene3D" id="1.10.630.10">
    <property type="entry name" value="Cytochrome P450"/>
    <property type="match status" value="1"/>
</dbReference>
<dbReference type="InterPro" id="IPR017972">
    <property type="entry name" value="Cyt_P450_CS"/>
</dbReference>
<dbReference type="Pfam" id="PF00067">
    <property type="entry name" value="p450"/>
    <property type="match status" value="1"/>
</dbReference>
<evidence type="ECO:0000256" key="1">
    <source>
        <dbReference type="ARBA" id="ARBA00001971"/>
    </source>
</evidence>
<evidence type="ECO:0000256" key="3">
    <source>
        <dbReference type="ARBA" id="ARBA00022617"/>
    </source>
</evidence>
<organism evidence="10">
    <name type="scientific">Ceratitis capitata</name>
    <name type="common">Mediterranean fruit fly</name>
    <name type="synonym">Tephritis capitata</name>
    <dbReference type="NCBI Taxonomy" id="7213"/>
    <lineage>
        <taxon>Eukaryota</taxon>
        <taxon>Metazoa</taxon>
        <taxon>Ecdysozoa</taxon>
        <taxon>Arthropoda</taxon>
        <taxon>Hexapoda</taxon>
        <taxon>Insecta</taxon>
        <taxon>Pterygota</taxon>
        <taxon>Neoptera</taxon>
        <taxon>Endopterygota</taxon>
        <taxon>Diptera</taxon>
        <taxon>Brachycera</taxon>
        <taxon>Muscomorpha</taxon>
        <taxon>Tephritoidea</taxon>
        <taxon>Tephritidae</taxon>
        <taxon>Ceratitis</taxon>
        <taxon>Ceratitis</taxon>
    </lineage>
</organism>
<evidence type="ECO:0000256" key="9">
    <source>
        <dbReference type="RuleBase" id="RU000461"/>
    </source>
</evidence>
<keyword evidence="4 8" id="KW-0479">Metal-binding</keyword>
<keyword evidence="7 9" id="KW-0503">Monooxygenase</keyword>
<dbReference type="PROSITE" id="PS00086">
    <property type="entry name" value="CYTOCHROME_P450"/>
    <property type="match status" value="1"/>
</dbReference>
<reference evidence="10" key="2">
    <citation type="journal article" date="2014" name="BMC Genomics">
        <title>A genomic perspective to assessing quality of mass-reared SIT flies used in Mediterranean fruit fly (Ceratitis capitata) eradication in California.</title>
        <authorList>
            <person name="Calla B."/>
            <person name="Hall B."/>
            <person name="Hou S."/>
            <person name="Geib S.M."/>
        </authorList>
    </citation>
    <scope>NUCLEOTIDE SEQUENCE</scope>
</reference>